<dbReference type="EMBL" id="BDFE01000017">
    <property type="protein sequence ID" value="GAU09452.1"/>
    <property type="molecule type" value="Genomic_DNA"/>
</dbReference>
<accession>A0A194AH94</accession>
<evidence type="ECO:0000313" key="1">
    <source>
        <dbReference type="EMBL" id="GAU09452.1"/>
    </source>
</evidence>
<comment type="caution">
    <text evidence="1">The sequence shown here is derived from an EMBL/GenBank/DDBJ whole genome shotgun (WGS) entry which is preliminary data.</text>
</comment>
<protein>
    <submittedName>
        <fullName evidence="1">Uncharacterized protein</fullName>
    </submittedName>
</protein>
<name>A0A194AH94_9BACT</name>
<evidence type="ECO:0000313" key="2">
    <source>
        <dbReference type="Proteomes" id="UP000095200"/>
    </source>
</evidence>
<dbReference type="RefSeq" id="WP_069859675.1">
    <property type="nucleotide sequence ID" value="NZ_BDFE01000017.1"/>
</dbReference>
<dbReference type="AlphaFoldDB" id="A0A194AH94"/>
<gene>
    <name evidence="1" type="ORF">DPF_2178</name>
</gene>
<dbReference type="OrthoDB" id="5471717at2"/>
<keyword evidence="2" id="KW-1185">Reference proteome</keyword>
<organism evidence="1 2">
    <name type="scientific">Desulfoplanes formicivorans</name>
    <dbReference type="NCBI Taxonomy" id="1592317"/>
    <lineage>
        <taxon>Bacteria</taxon>
        <taxon>Pseudomonadati</taxon>
        <taxon>Thermodesulfobacteriota</taxon>
        <taxon>Desulfovibrionia</taxon>
        <taxon>Desulfovibrionales</taxon>
        <taxon>Desulfoplanaceae</taxon>
        <taxon>Desulfoplanes</taxon>
    </lineage>
</organism>
<sequence length="72" mass="8635">MAQSLPFNPEPDFRDEVKTLGNDELLDCWEQTQFVDTFMEGEPMDQVRTTVYEQVILQELQLRRYRQPRKAL</sequence>
<dbReference type="Proteomes" id="UP000095200">
    <property type="component" value="Unassembled WGS sequence"/>
</dbReference>
<proteinExistence type="predicted"/>
<reference evidence="2" key="1">
    <citation type="submission" date="2016-06" db="EMBL/GenBank/DDBJ databases">
        <title>Draft genome sequence of Desulfoplanes formicivorans strain Pf12B.</title>
        <authorList>
            <person name="Watanabe M."/>
            <person name="Kojima H."/>
            <person name="Fukui M."/>
        </authorList>
    </citation>
    <scope>NUCLEOTIDE SEQUENCE [LARGE SCALE GENOMIC DNA]</scope>
    <source>
        <strain evidence="2">Pf12B</strain>
    </source>
</reference>